<dbReference type="SUPFAM" id="SSF51735">
    <property type="entry name" value="NAD(P)-binding Rossmann-fold domains"/>
    <property type="match status" value="1"/>
</dbReference>
<dbReference type="GO" id="GO:0008202">
    <property type="term" value="P:steroid metabolic process"/>
    <property type="evidence" value="ECO:0007669"/>
    <property type="project" value="TreeGrafter"/>
</dbReference>
<dbReference type="PANTHER" id="PTHR43313">
    <property type="entry name" value="SHORT-CHAIN DEHYDROGENASE/REDUCTASE FAMILY 9C"/>
    <property type="match status" value="1"/>
</dbReference>
<dbReference type="Gene3D" id="3.40.50.720">
    <property type="entry name" value="NAD(P)-binding Rossmann-like Domain"/>
    <property type="match status" value="1"/>
</dbReference>
<proteinExistence type="inferred from homology"/>
<reference evidence="2" key="2">
    <citation type="submission" date="2025-09" db="UniProtKB">
        <authorList>
            <consortium name="Ensembl"/>
        </authorList>
    </citation>
    <scope>IDENTIFICATION</scope>
</reference>
<accession>A0A8C5WXZ9</accession>
<dbReference type="InterPro" id="IPR036291">
    <property type="entry name" value="NAD(P)-bd_dom_sf"/>
</dbReference>
<comment type="similarity">
    <text evidence="1">Belongs to the short-chain dehydrogenases/reductases (SDR) family.</text>
</comment>
<evidence type="ECO:0000313" key="3">
    <source>
        <dbReference type="Proteomes" id="UP000694406"/>
    </source>
</evidence>
<dbReference type="AlphaFoldDB" id="A0A8C5WXZ9"/>
<dbReference type="GO" id="GO:0016491">
    <property type="term" value="F:oxidoreductase activity"/>
    <property type="evidence" value="ECO:0007669"/>
    <property type="project" value="TreeGrafter"/>
</dbReference>
<sequence>LGLIDVTLYMLPLVRRARGRVVNMSSVLGRLEIPRGGYCLSKFVVEAFSDTLSLDHSINPHRKPFLAAPTKRIVVRRPLTRPAEPACTQHTRVLKCY</sequence>
<dbReference type="Proteomes" id="UP000694406">
    <property type="component" value="Unplaced"/>
</dbReference>
<evidence type="ECO:0000256" key="1">
    <source>
        <dbReference type="ARBA" id="ARBA00006484"/>
    </source>
</evidence>
<dbReference type="PANTHER" id="PTHR43313:SF4">
    <property type="entry name" value="17-BETA-HYDROXYSTEROID DEHYDROGENASE TYPE 6"/>
    <property type="match status" value="1"/>
</dbReference>
<organism evidence="2 3">
    <name type="scientific">Laticauda laticaudata</name>
    <name type="common">Blue-ringed sea krait</name>
    <name type="synonym">Blue-lipped sea krait</name>
    <dbReference type="NCBI Taxonomy" id="8630"/>
    <lineage>
        <taxon>Eukaryota</taxon>
        <taxon>Metazoa</taxon>
        <taxon>Chordata</taxon>
        <taxon>Craniata</taxon>
        <taxon>Vertebrata</taxon>
        <taxon>Euteleostomi</taxon>
        <taxon>Lepidosauria</taxon>
        <taxon>Squamata</taxon>
        <taxon>Bifurcata</taxon>
        <taxon>Unidentata</taxon>
        <taxon>Episquamata</taxon>
        <taxon>Toxicofera</taxon>
        <taxon>Serpentes</taxon>
        <taxon>Colubroidea</taxon>
        <taxon>Elapidae</taxon>
        <taxon>Laticaudinae</taxon>
        <taxon>Laticauda</taxon>
    </lineage>
</organism>
<reference evidence="2" key="1">
    <citation type="submission" date="2025-08" db="UniProtKB">
        <authorList>
            <consortium name="Ensembl"/>
        </authorList>
    </citation>
    <scope>IDENTIFICATION</scope>
</reference>
<dbReference type="Ensembl" id="ENSLLTT00000022210.1">
    <property type="protein sequence ID" value="ENSLLTP00000021418.1"/>
    <property type="gene ID" value="ENSLLTG00000015984.1"/>
</dbReference>
<evidence type="ECO:0000313" key="2">
    <source>
        <dbReference type="Ensembl" id="ENSLLTP00000021418.1"/>
    </source>
</evidence>
<name>A0A8C5WXZ9_LATLA</name>
<dbReference type="GeneTree" id="ENSGT00940000154118"/>
<protein>
    <submittedName>
        <fullName evidence="2">Uncharacterized protein</fullName>
    </submittedName>
</protein>
<keyword evidence="3" id="KW-1185">Reference proteome</keyword>